<organism evidence="1 2">
    <name type="scientific">Brachionus plicatilis</name>
    <name type="common">Marine rotifer</name>
    <name type="synonym">Brachionus muelleri</name>
    <dbReference type="NCBI Taxonomy" id="10195"/>
    <lineage>
        <taxon>Eukaryota</taxon>
        <taxon>Metazoa</taxon>
        <taxon>Spiralia</taxon>
        <taxon>Gnathifera</taxon>
        <taxon>Rotifera</taxon>
        <taxon>Eurotatoria</taxon>
        <taxon>Monogononta</taxon>
        <taxon>Pseudotrocha</taxon>
        <taxon>Ploima</taxon>
        <taxon>Brachionidae</taxon>
        <taxon>Brachionus</taxon>
    </lineage>
</organism>
<sequence length="359" mass="41661">MTFKRVLNIYQMEPSFLSDRRNKRLVTNSKNVTFSRLRKSRHSVGNCQQLTDTNSEKPQIIKSKSLMSDLSHLETKSNGTFNNYSINNKPVQPIIQFPDEEEPNQLPKPKPAPKPLKTILKNPLPVQNYQLPRFGFANVTVTRETEVAFPDDRSRTFNSLSCDASCSSGFSHAYVHKPKSEYLIEPKRRWSYDYVKREPSDIVNPDIDSPYLVTDSKMLNPKKKCMMEECKSTSFIFSTLTSCAEVIQILFFPVRYLFIDHLIFYLSRNVNEDRKKKKINQSANLEYEVIFANYIRASFFINDLNYLILNSCIHTINCKIITIEPSQTLGAHFNAKKDNYKLFPSIHEPDLSLKILKFK</sequence>
<keyword evidence="2" id="KW-1185">Reference proteome</keyword>
<dbReference type="EMBL" id="REGN01005381">
    <property type="protein sequence ID" value="RNA13538.1"/>
    <property type="molecule type" value="Genomic_DNA"/>
</dbReference>
<accession>A0A3M7QRE8</accession>
<protein>
    <submittedName>
        <fullName evidence="1">Uncharacterized protein</fullName>
    </submittedName>
</protein>
<name>A0A3M7QRE8_BRAPC</name>
<dbReference type="OrthoDB" id="10573709at2759"/>
<dbReference type="Proteomes" id="UP000276133">
    <property type="component" value="Unassembled WGS sequence"/>
</dbReference>
<gene>
    <name evidence="1" type="ORF">BpHYR1_016115</name>
</gene>
<comment type="caution">
    <text evidence="1">The sequence shown here is derived from an EMBL/GenBank/DDBJ whole genome shotgun (WGS) entry which is preliminary data.</text>
</comment>
<dbReference type="AlphaFoldDB" id="A0A3M7QRE8"/>
<evidence type="ECO:0000313" key="2">
    <source>
        <dbReference type="Proteomes" id="UP000276133"/>
    </source>
</evidence>
<evidence type="ECO:0000313" key="1">
    <source>
        <dbReference type="EMBL" id="RNA13538.1"/>
    </source>
</evidence>
<reference evidence="1 2" key="1">
    <citation type="journal article" date="2018" name="Sci. Rep.">
        <title>Genomic signatures of local adaptation to the degree of environmental predictability in rotifers.</title>
        <authorList>
            <person name="Franch-Gras L."/>
            <person name="Hahn C."/>
            <person name="Garcia-Roger E.M."/>
            <person name="Carmona M.J."/>
            <person name="Serra M."/>
            <person name="Gomez A."/>
        </authorList>
    </citation>
    <scope>NUCLEOTIDE SEQUENCE [LARGE SCALE GENOMIC DNA]</scope>
    <source>
        <strain evidence="1">HYR1</strain>
    </source>
</reference>
<proteinExistence type="predicted"/>